<protein>
    <submittedName>
        <fullName evidence="1">Uncharacterized protein</fullName>
    </submittedName>
</protein>
<evidence type="ECO:0000313" key="2">
    <source>
        <dbReference type="Proteomes" id="UP000024404"/>
    </source>
</evidence>
<dbReference type="AlphaFoldDB" id="A0A8R1TIL4"/>
<accession>A0A8R1TIL4</accession>
<dbReference type="EnsemblMetazoa" id="OVOC10022.1">
    <property type="protein sequence ID" value="OVOC10022.1"/>
    <property type="gene ID" value="WBGene00246831"/>
</dbReference>
<dbReference type="Proteomes" id="UP000024404">
    <property type="component" value="Unassembled WGS sequence"/>
</dbReference>
<evidence type="ECO:0000313" key="1">
    <source>
        <dbReference type="EnsemblMetazoa" id="OVOC10022.1"/>
    </source>
</evidence>
<reference evidence="2" key="1">
    <citation type="submission" date="2013-10" db="EMBL/GenBank/DDBJ databases">
        <title>Genome sequencing of Onchocerca volvulus.</title>
        <authorList>
            <person name="Cotton J."/>
            <person name="Tsai J."/>
            <person name="Stanley E."/>
            <person name="Tracey A."/>
            <person name="Holroyd N."/>
            <person name="Lustigman S."/>
            <person name="Berriman M."/>
        </authorList>
    </citation>
    <scope>NUCLEOTIDE SEQUENCE</scope>
</reference>
<sequence length="154" mass="18397">MNEKCKPEISFSPSIQMISKYWKECTNYTRMHVEDRIARNIISTRSAQPHVFYENARRYLRSIGISETFRAVLICDCKKVSKFIELLGISHMNLTFDLYCFIVDNDLSIFYNLKFSFSQCRMTFELSSSQYLIKHLSKHFHLFTDTFEIFNFFC</sequence>
<name>A0A8R1TIL4_ONCVO</name>
<keyword evidence="2" id="KW-1185">Reference proteome</keyword>
<organism evidence="1 2">
    <name type="scientific">Onchocerca volvulus</name>
    <dbReference type="NCBI Taxonomy" id="6282"/>
    <lineage>
        <taxon>Eukaryota</taxon>
        <taxon>Metazoa</taxon>
        <taxon>Ecdysozoa</taxon>
        <taxon>Nematoda</taxon>
        <taxon>Chromadorea</taxon>
        <taxon>Rhabditida</taxon>
        <taxon>Spirurina</taxon>
        <taxon>Spiruromorpha</taxon>
        <taxon>Filarioidea</taxon>
        <taxon>Onchocercidae</taxon>
        <taxon>Onchocerca</taxon>
    </lineage>
</organism>
<dbReference type="EMBL" id="CMVM020000312">
    <property type="status" value="NOT_ANNOTATED_CDS"/>
    <property type="molecule type" value="Genomic_DNA"/>
</dbReference>
<proteinExistence type="predicted"/>
<reference evidence="1" key="2">
    <citation type="submission" date="2022-06" db="UniProtKB">
        <authorList>
            <consortium name="EnsemblMetazoa"/>
        </authorList>
    </citation>
    <scope>IDENTIFICATION</scope>
</reference>